<feature type="region of interest" description="Disordered" evidence="6">
    <location>
        <begin position="312"/>
        <end position="351"/>
    </location>
</feature>
<dbReference type="InterPro" id="IPR006620">
    <property type="entry name" value="Pro_4_hyd_alph"/>
</dbReference>
<evidence type="ECO:0000313" key="9">
    <source>
        <dbReference type="Proteomes" id="UP000672032"/>
    </source>
</evidence>
<dbReference type="EMBL" id="CP063413">
    <property type="protein sequence ID" value="QSZ37734.1"/>
    <property type="molecule type" value="Genomic_DNA"/>
</dbReference>
<dbReference type="FunFam" id="2.60.120.620:FF:000027">
    <property type="entry name" value="Oxidoreductase, 2OG-Fe(II) oxygenase family family"/>
    <property type="match status" value="1"/>
</dbReference>
<dbReference type="SMART" id="SM00702">
    <property type="entry name" value="P4Hc"/>
    <property type="match status" value="1"/>
</dbReference>
<keyword evidence="9" id="KW-1185">Reference proteome</keyword>
<keyword evidence="3" id="KW-0223">Dioxygenase</keyword>
<evidence type="ECO:0000256" key="4">
    <source>
        <dbReference type="ARBA" id="ARBA00023002"/>
    </source>
</evidence>
<dbReference type="PANTHER" id="PTHR10869:SF246">
    <property type="entry name" value="TRANSMEMBRANE PROLYL 4-HYDROXYLASE"/>
    <property type="match status" value="1"/>
</dbReference>
<accession>A0A8A3PS85</accession>
<protein>
    <recommendedName>
        <fullName evidence="7">Fe2OG dioxygenase domain-containing protein</fullName>
    </recommendedName>
</protein>
<evidence type="ECO:0000256" key="3">
    <source>
        <dbReference type="ARBA" id="ARBA00022964"/>
    </source>
</evidence>
<dbReference type="InterPro" id="IPR044862">
    <property type="entry name" value="Pro_4_hyd_alph_FE2OG_OXY"/>
</dbReference>
<organism evidence="8 9">
    <name type="scientific">Monilinia vaccinii-corymbosi</name>
    <dbReference type="NCBI Taxonomy" id="61207"/>
    <lineage>
        <taxon>Eukaryota</taxon>
        <taxon>Fungi</taxon>
        <taxon>Dikarya</taxon>
        <taxon>Ascomycota</taxon>
        <taxon>Pezizomycotina</taxon>
        <taxon>Leotiomycetes</taxon>
        <taxon>Helotiales</taxon>
        <taxon>Sclerotiniaceae</taxon>
        <taxon>Monilinia</taxon>
    </lineage>
</organism>
<evidence type="ECO:0000256" key="1">
    <source>
        <dbReference type="ARBA" id="ARBA00001961"/>
    </source>
</evidence>
<dbReference type="PROSITE" id="PS51471">
    <property type="entry name" value="FE2OG_OXY"/>
    <property type="match status" value="1"/>
</dbReference>
<dbReference type="InterPro" id="IPR005123">
    <property type="entry name" value="Oxoglu/Fe-dep_dioxygenase_dom"/>
</dbReference>
<keyword evidence="2" id="KW-0479">Metal-binding</keyword>
<dbReference type="PANTHER" id="PTHR10869">
    <property type="entry name" value="PROLYL 4-HYDROXYLASE ALPHA SUBUNIT"/>
    <property type="match status" value="1"/>
</dbReference>
<dbReference type="Gene3D" id="2.60.120.620">
    <property type="entry name" value="q2cbj1_9rhob like domain"/>
    <property type="match status" value="1"/>
</dbReference>
<sequence length="481" mass="54360">MLLYAFALIPLYVLVWVPLSQMIFGRQSSLDEPLDLNSTLIASDEPLSCPEDHYKTFIMSREPLMIYIEGFLKGNESRHLVDVSEPLYKPSTISHGQETTIDTSVRHSEVALLERDEVVRCIEHRARAFQGWRGEMGIEKLRTQRYGVGGHYGMHFDWSGGKRGVDRISTFMVYVDVSADIVGGGTEFPRIVGPQGGRWHEFLETTEGLDPRSGKNVTVQGVTFKPIKGNAIFWENIDRDGRGYEETWHAGLPVERGSKVDLARSSYSTIHTYTRRKSRHEKEKKEIMVIPRGVRTVVIHFLVQWQHPVREEPRAPSHFPHAPRLDPRPHPHPKRIVNAPRSLRGKLRKKQSFDALAAPHSKTRDRITRAGSVRRVSDPAELSVDANGDGMVIEVVGKAAGARMGEERCDEGEGDEEGEGEEEYVVMKRVVRLPRKVWCGRNVADIIIIIIIIMKMDTDGHSLLQVVSRHMMMVGASAIIN</sequence>
<name>A0A8A3PS85_9HELO</name>
<dbReference type="OrthoDB" id="420380at2759"/>
<evidence type="ECO:0000256" key="5">
    <source>
        <dbReference type="ARBA" id="ARBA00023004"/>
    </source>
</evidence>
<dbReference type="InterPro" id="IPR045054">
    <property type="entry name" value="P4HA-like"/>
</dbReference>
<reference evidence="8" key="1">
    <citation type="submission" date="2020-10" db="EMBL/GenBank/DDBJ databases">
        <title>Genome Sequence of Monilinia vaccinii-corymbosi Sheds Light on Mummy Berry Disease Infection of Blueberry and Mating Type.</title>
        <authorList>
            <person name="Yow A.G."/>
            <person name="Zhang Y."/>
            <person name="Bansal K."/>
            <person name="Eacker S.M."/>
            <person name="Sullivan S."/>
            <person name="Liachko I."/>
            <person name="Cubeta M.A."/>
            <person name="Rollins J.A."/>
            <person name="Ashrafi H."/>
        </authorList>
    </citation>
    <scope>NUCLEOTIDE SEQUENCE</scope>
    <source>
        <strain evidence="8">RL-1</strain>
    </source>
</reference>
<dbReference type="AlphaFoldDB" id="A0A8A3PS85"/>
<dbReference type="GO" id="GO:0004656">
    <property type="term" value="F:procollagen-proline 4-dioxygenase activity"/>
    <property type="evidence" value="ECO:0007669"/>
    <property type="project" value="TreeGrafter"/>
</dbReference>
<evidence type="ECO:0000256" key="2">
    <source>
        <dbReference type="ARBA" id="ARBA00022723"/>
    </source>
</evidence>
<comment type="cofactor">
    <cofactor evidence="1">
        <name>L-ascorbate</name>
        <dbReference type="ChEBI" id="CHEBI:38290"/>
    </cofactor>
</comment>
<keyword evidence="4" id="KW-0560">Oxidoreductase</keyword>
<dbReference type="Proteomes" id="UP000672032">
    <property type="component" value="Chromosome 9"/>
</dbReference>
<evidence type="ECO:0000259" key="7">
    <source>
        <dbReference type="PROSITE" id="PS51471"/>
    </source>
</evidence>
<keyword evidence="5" id="KW-0408">Iron</keyword>
<dbReference type="Pfam" id="PF13640">
    <property type="entry name" value="2OG-FeII_Oxy_3"/>
    <property type="match status" value="1"/>
</dbReference>
<evidence type="ECO:0000313" key="8">
    <source>
        <dbReference type="EMBL" id="QSZ37734.1"/>
    </source>
</evidence>
<feature type="domain" description="Fe2OG dioxygenase" evidence="7">
    <location>
        <begin position="137"/>
        <end position="308"/>
    </location>
</feature>
<evidence type="ECO:0000256" key="6">
    <source>
        <dbReference type="SAM" id="MobiDB-lite"/>
    </source>
</evidence>
<dbReference type="GO" id="GO:0005506">
    <property type="term" value="F:iron ion binding"/>
    <property type="evidence" value="ECO:0007669"/>
    <property type="project" value="InterPro"/>
</dbReference>
<dbReference type="GO" id="GO:0031418">
    <property type="term" value="F:L-ascorbic acid binding"/>
    <property type="evidence" value="ECO:0007669"/>
    <property type="project" value="InterPro"/>
</dbReference>
<gene>
    <name evidence="8" type="ORF">DSL72_008833</name>
</gene>
<proteinExistence type="predicted"/>
<dbReference type="GO" id="GO:0005783">
    <property type="term" value="C:endoplasmic reticulum"/>
    <property type="evidence" value="ECO:0007669"/>
    <property type="project" value="TreeGrafter"/>
</dbReference>